<organism evidence="1">
    <name type="scientific">Arundo donax</name>
    <name type="common">Giant reed</name>
    <name type="synonym">Donax arundinaceus</name>
    <dbReference type="NCBI Taxonomy" id="35708"/>
    <lineage>
        <taxon>Eukaryota</taxon>
        <taxon>Viridiplantae</taxon>
        <taxon>Streptophyta</taxon>
        <taxon>Embryophyta</taxon>
        <taxon>Tracheophyta</taxon>
        <taxon>Spermatophyta</taxon>
        <taxon>Magnoliopsida</taxon>
        <taxon>Liliopsida</taxon>
        <taxon>Poales</taxon>
        <taxon>Poaceae</taxon>
        <taxon>PACMAD clade</taxon>
        <taxon>Arundinoideae</taxon>
        <taxon>Arundineae</taxon>
        <taxon>Arundo</taxon>
    </lineage>
</organism>
<name>A0A0A8Y6M7_ARUDO</name>
<dbReference type="AlphaFoldDB" id="A0A0A8Y6M7"/>
<dbReference type="EMBL" id="GBRH01277185">
    <property type="protein sequence ID" value="JAD20710.1"/>
    <property type="molecule type" value="Transcribed_RNA"/>
</dbReference>
<sequence>MKVTSLVNLYPDKPVPPNKSSIDLSIFLLNNKRKSRVLLFSPF</sequence>
<reference evidence="1" key="2">
    <citation type="journal article" date="2015" name="Data Brief">
        <title>Shoot transcriptome of the giant reed, Arundo donax.</title>
        <authorList>
            <person name="Barrero R.A."/>
            <person name="Guerrero F.D."/>
            <person name="Moolhuijzen P."/>
            <person name="Goolsby J.A."/>
            <person name="Tidwell J."/>
            <person name="Bellgard S.E."/>
            <person name="Bellgard M.I."/>
        </authorList>
    </citation>
    <scope>NUCLEOTIDE SEQUENCE</scope>
    <source>
        <tissue evidence="1">Shoot tissue taken approximately 20 cm above the soil surface</tissue>
    </source>
</reference>
<proteinExistence type="predicted"/>
<reference evidence="1" key="1">
    <citation type="submission" date="2014-09" db="EMBL/GenBank/DDBJ databases">
        <authorList>
            <person name="Magalhaes I.L.F."/>
            <person name="Oliveira U."/>
            <person name="Santos F.R."/>
            <person name="Vidigal T.H.D.A."/>
            <person name="Brescovit A.D."/>
            <person name="Santos A.J."/>
        </authorList>
    </citation>
    <scope>NUCLEOTIDE SEQUENCE</scope>
    <source>
        <tissue evidence="1">Shoot tissue taken approximately 20 cm above the soil surface</tissue>
    </source>
</reference>
<accession>A0A0A8Y6M7</accession>
<protein>
    <submittedName>
        <fullName evidence="1">Uncharacterized protein</fullName>
    </submittedName>
</protein>
<evidence type="ECO:0000313" key="1">
    <source>
        <dbReference type="EMBL" id="JAD20710.1"/>
    </source>
</evidence>